<dbReference type="InterPro" id="IPR050482">
    <property type="entry name" value="Sensor_HK_TwoCompSys"/>
</dbReference>
<keyword evidence="8" id="KW-0902">Two-component regulatory system</keyword>
<evidence type="ECO:0000256" key="4">
    <source>
        <dbReference type="ARBA" id="ARBA00022679"/>
    </source>
</evidence>
<evidence type="ECO:0000259" key="12">
    <source>
        <dbReference type="PROSITE" id="PS50109"/>
    </source>
</evidence>
<dbReference type="RefSeq" id="WP_121374536.1">
    <property type="nucleotide sequence ID" value="NZ_RBLC01000001.1"/>
</dbReference>
<keyword evidence="7" id="KW-0067">ATP-binding</keyword>
<keyword evidence="9" id="KW-0802">TPR repeat</keyword>
<evidence type="ECO:0000256" key="10">
    <source>
        <dbReference type="SAM" id="Coils"/>
    </source>
</evidence>
<keyword evidence="6 13" id="KW-0418">Kinase</keyword>
<dbReference type="PROSITE" id="PS50109">
    <property type="entry name" value="HIS_KIN"/>
    <property type="match status" value="1"/>
</dbReference>
<comment type="catalytic activity">
    <reaction evidence="1">
        <text>ATP + protein L-histidine = ADP + protein N-phospho-L-histidine.</text>
        <dbReference type="EC" id="2.7.13.3"/>
    </reaction>
</comment>
<evidence type="ECO:0000256" key="11">
    <source>
        <dbReference type="SAM" id="Phobius"/>
    </source>
</evidence>
<dbReference type="PANTHER" id="PTHR24421:SF10">
    <property type="entry name" value="NITRATE_NITRITE SENSOR PROTEIN NARQ"/>
    <property type="match status" value="1"/>
</dbReference>
<protein>
    <recommendedName>
        <fullName evidence="2">histidine kinase</fullName>
        <ecNumber evidence="2">2.7.13.3</ecNumber>
    </recommendedName>
</protein>
<dbReference type="Proteomes" id="UP000277579">
    <property type="component" value="Unassembled WGS sequence"/>
</dbReference>
<dbReference type="InterPro" id="IPR036890">
    <property type="entry name" value="HATPase_C_sf"/>
</dbReference>
<dbReference type="SUPFAM" id="SSF55874">
    <property type="entry name" value="ATPase domain of HSP90 chaperone/DNA topoisomerase II/histidine kinase"/>
    <property type="match status" value="1"/>
</dbReference>
<keyword evidence="3" id="KW-0597">Phosphoprotein</keyword>
<evidence type="ECO:0000313" key="14">
    <source>
        <dbReference type="Proteomes" id="UP000277579"/>
    </source>
</evidence>
<dbReference type="SUPFAM" id="SSF48452">
    <property type="entry name" value="TPR-like"/>
    <property type="match status" value="2"/>
</dbReference>
<proteinExistence type="predicted"/>
<dbReference type="InterPro" id="IPR005467">
    <property type="entry name" value="His_kinase_dom"/>
</dbReference>
<dbReference type="EMBL" id="RBLC01000001">
    <property type="protein sequence ID" value="RKS25106.1"/>
    <property type="molecule type" value="Genomic_DNA"/>
</dbReference>
<dbReference type="PANTHER" id="PTHR24421">
    <property type="entry name" value="NITRATE/NITRITE SENSOR PROTEIN NARX-RELATED"/>
    <property type="match status" value="1"/>
</dbReference>
<dbReference type="GO" id="GO:0000155">
    <property type="term" value="F:phosphorelay sensor kinase activity"/>
    <property type="evidence" value="ECO:0007669"/>
    <property type="project" value="InterPro"/>
</dbReference>
<dbReference type="SMART" id="SM00387">
    <property type="entry name" value="HATPase_c"/>
    <property type="match status" value="1"/>
</dbReference>
<dbReference type="GO" id="GO:0016020">
    <property type="term" value="C:membrane"/>
    <property type="evidence" value="ECO:0007669"/>
    <property type="project" value="InterPro"/>
</dbReference>
<dbReference type="Gene3D" id="1.20.5.1930">
    <property type="match status" value="1"/>
</dbReference>
<comment type="caution">
    <text evidence="13">The sequence shown here is derived from an EMBL/GenBank/DDBJ whole genome shotgun (WGS) entry which is preliminary data.</text>
</comment>
<feature type="transmembrane region" description="Helical" evidence="11">
    <location>
        <begin position="343"/>
        <end position="362"/>
    </location>
</feature>
<feature type="domain" description="Histidine kinase" evidence="12">
    <location>
        <begin position="505"/>
        <end position="591"/>
    </location>
</feature>
<dbReference type="EC" id="2.7.13.3" evidence="2"/>
<keyword evidence="14" id="KW-1185">Reference proteome</keyword>
<dbReference type="AlphaFoldDB" id="A0A495MGM8"/>
<keyword evidence="4" id="KW-0808">Transferase</keyword>
<dbReference type="Gene3D" id="3.30.565.10">
    <property type="entry name" value="Histidine kinase-like ATPase, C-terminal domain"/>
    <property type="match status" value="1"/>
</dbReference>
<evidence type="ECO:0000313" key="13">
    <source>
        <dbReference type="EMBL" id="RKS25106.1"/>
    </source>
</evidence>
<gene>
    <name evidence="13" type="ORF">CLV94_0136</name>
</gene>
<dbReference type="Pfam" id="PF02518">
    <property type="entry name" value="HATPase_c"/>
    <property type="match status" value="1"/>
</dbReference>
<feature type="repeat" description="TPR" evidence="9">
    <location>
        <begin position="108"/>
        <end position="141"/>
    </location>
</feature>
<evidence type="ECO:0000256" key="3">
    <source>
        <dbReference type="ARBA" id="ARBA00022553"/>
    </source>
</evidence>
<dbReference type="Gene3D" id="1.25.40.10">
    <property type="entry name" value="Tetratricopeptide repeat domain"/>
    <property type="match status" value="2"/>
</dbReference>
<evidence type="ECO:0000256" key="8">
    <source>
        <dbReference type="ARBA" id="ARBA00023012"/>
    </source>
</evidence>
<evidence type="ECO:0000256" key="6">
    <source>
        <dbReference type="ARBA" id="ARBA00022777"/>
    </source>
</evidence>
<sequence length="592" mass="69708">MILKWTNFKFPFWTILLFFTFSGFAITQNKPQDSLSYYIENKDYLKGLKYSREKSKFYLENKDYKKYCDVSLKKADIYFMLNDNQKSFETLFKALKIAEEHNITKSRMEILEDIGHRYASIRNYDKAKNYYYKSLSIGRKNKLINQNSFIYQRLFKVHIMTNSDSAFYYMEKIMKSAKELNDPNELAFSYNNYYSYYITNQKYHLARKYLDSSMYYSEKSNNIRQICTALSNLGYHYLVVEKNYKKGIEQYLKSLAINPKDTISQEVGDTYLNLSYGYEMVGDYKNAIDYMNKYFHVNETIYEDNIKRAISDVETKYKIEKIENENKEKQRLLEEKQKNNQKIILIFIALFAFSTILFYFFYQNLRLKQKNKFIEFDRQIKQNIINATIDGQEIERKNIATILHDSISALLSSAGLHLSAYSANNPTEHSEEIQKTRAILKEAHDNVRDLSHELIPPLLAKFGIFHALQDLCEKNSNSILQFEYSSYVPQGKRYNEEFEMRVYFIIAELFNNIMKHSKASKAYITLEENGDQLLITIEDDGKGFDTSKELSSDGFGLTQIKSRIKHLKGSITINSKINAGTLIYIKIQISKA</sequence>
<organism evidence="13 14">
    <name type="scientific">Flavobacterium endophyticum</name>
    <dbReference type="NCBI Taxonomy" id="1540163"/>
    <lineage>
        <taxon>Bacteria</taxon>
        <taxon>Pseudomonadati</taxon>
        <taxon>Bacteroidota</taxon>
        <taxon>Flavobacteriia</taxon>
        <taxon>Flavobacteriales</taxon>
        <taxon>Flavobacteriaceae</taxon>
        <taxon>Flavobacterium</taxon>
    </lineage>
</organism>
<dbReference type="PROSITE" id="PS50005">
    <property type="entry name" value="TPR"/>
    <property type="match status" value="1"/>
</dbReference>
<keyword evidence="11" id="KW-1133">Transmembrane helix</keyword>
<keyword evidence="10" id="KW-0175">Coiled coil</keyword>
<evidence type="ECO:0000256" key="9">
    <source>
        <dbReference type="PROSITE-ProRule" id="PRU00339"/>
    </source>
</evidence>
<dbReference type="OrthoDB" id="9760839at2"/>
<feature type="coiled-coil region" evidence="10">
    <location>
        <begin position="310"/>
        <end position="342"/>
    </location>
</feature>
<dbReference type="CDD" id="cd16917">
    <property type="entry name" value="HATPase_UhpB-NarQ-NarX-like"/>
    <property type="match status" value="1"/>
</dbReference>
<dbReference type="InterPro" id="IPR011990">
    <property type="entry name" value="TPR-like_helical_dom_sf"/>
</dbReference>
<dbReference type="InterPro" id="IPR011712">
    <property type="entry name" value="Sig_transdc_His_kin_sub3_dim/P"/>
</dbReference>
<dbReference type="InterPro" id="IPR003594">
    <property type="entry name" value="HATPase_dom"/>
</dbReference>
<dbReference type="Pfam" id="PF07730">
    <property type="entry name" value="HisKA_3"/>
    <property type="match status" value="1"/>
</dbReference>
<dbReference type="GO" id="GO:0005524">
    <property type="term" value="F:ATP binding"/>
    <property type="evidence" value="ECO:0007669"/>
    <property type="project" value="UniProtKB-KW"/>
</dbReference>
<evidence type="ECO:0000256" key="2">
    <source>
        <dbReference type="ARBA" id="ARBA00012438"/>
    </source>
</evidence>
<evidence type="ECO:0000256" key="5">
    <source>
        <dbReference type="ARBA" id="ARBA00022741"/>
    </source>
</evidence>
<reference evidence="13 14" key="1">
    <citation type="submission" date="2018-10" db="EMBL/GenBank/DDBJ databases">
        <title>Genomic Encyclopedia of Archaeal and Bacterial Type Strains, Phase II (KMG-II): from individual species to whole genera.</title>
        <authorList>
            <person name="Goeker M."/>
        </authorList>
    </citation>
    <scope>NUCLEOTIDE SEQUENCE [LARGE SCALE GENOMIC DNA]</scope>
    <source>
        <strain evidence="13 14">DSM 29537</strain>
    </source>
</reference>
<dbReference type="GO" id="GO:0046983">
    <property type="term" value="F:protein dimerization activity"/>
    <property type="evidence" value="ECO:0007669"/>
    <property type="project" value="InterPro"/>
</dbReference>
<dbReference type="SMART" id="SM00028">
    <property type="entry name" value="TPR"/>
    <property type="match status" value="4"/>
</dbReference>
<dbReference type="InterPro" id="IPR019734">
    <property type="entry name" value="TPR_rpt"/>
</dbReference>
<evidence type="ECO:0000256" key="7">
    <source>
        <dbReference type="ARBA" id="ARBA00022840"/>
    </source>
</evidence>
<keyword evidence="5" id="KW-0547">Nucleotide-binding</keyword>
<name>A0A495MGM8_9FLAO</name>
<keyword evidence="11" id="KW-0812">Transmembrane</keyword>
<accession>A0A495MGM8</accession>
<keyword evidence="11" id="KW-0472">Membrane</keyword>
<evidence type="ECO:0000256" key="1">
    <source>
        <dbReference type="ARBA" id="ARBA00000085"/>
    </source>
</evidence>